<dbReference type="KEGG" id="paj:PAJ_1786"/>
<protein>
    <submittedName>
        <fullName evidence="1">Uncharacterized protein</fullName>
    </submittedName>
</protein>
<sequence length="330" mass="38162">MDKEQKVAVLLYGFLRTAEITAGSLLNNIVIPNNADIFYFGPDSSDSPLKIHQGILDKSGFLKINPKNDAHEVAGGVATRLEKNYGRHLTSYKLHDRNFDHFNNEASFIDKNQWLFSLNPARFFSMFYNIHGVFKLMKEFESQNDFKYDKVIITRPDLSFYSKFNLKNIREGFVYIPSGVDFCQHTGNRNHGLAKVLAYRNRSTGKMIPTNVGFNDQLLVFSRNSSELIESFLPNLKDYITQKVPLTPETLLYFHLVACGGLKVKYTDDWPYEIVRSDAGTITTVTDLMILDIIDRYHPIVQARIKKRPIKYLLKFGRMRMRALKNKYFN</sequence>
<name>A0A0H3KXT3_PANAA</name>
<evidence type="ECO:0000313" key="2">
    <source>
        <dbReference type="Proteomes" id="UP000006690"/>
    </source>
</evidence>
<dbReference type="PATRIC" id="fig|932677.3.peg.2086"/>
<dbReference type="RefSeq" id="WP_014594074.1">
    <property type="nucleotide sequence ID" value="NC_017531.2"/>
</dbReference>
<dbReference type="OrthoDB" id="9255933at2"/>
<proteinExistence type="predicted"/>
<accession>A0A0H3KXT3</accession>
<organism evidence="1 2">
    <name type="scientific">Pantoea ananatis (strain AJ13355)</name>
    <dbReference type="NCBI Taxonomy" id="932677"/>
    <lineage>
        <taxon>Bacteria</taxon>
        <taxon>Pseudomonadati</taxon>
        <taxon>Pseudomonadota</taxon>
        <taxon>Gammaproteobacteria</taxon>
        <taxon>Enterobacterales</taxon>
        <taxon>Erwiniaceae</taxon>
        <taxon>Pantoea</taxon>
    </lineage>
</organism>
<evidence type="ECO:0000313" key="1">
    <source>
        <dbReference type="EMBL" id="BAK11866.1"/>
    </source>
</evidence>
<dbReference type="EMBL" id="AP012032">
    <property type="protein sequence ID" value="BAK11866.1"/>
    <property type="molecule type" value="Genomic_DNA"/>
</dbReference>
<gene>
    <name evidence="1" type="ordered locus">PAJ_1786</name>
</gene>
<dbReference type="AlphaFoldDB" id="A0A0H3KXT3"/>
<dbReference type="HOGENOM" id="CLU_841563_0_0_6"/>
<dbReference type="Proteomes" id="UP000006690">
    <property type="component" value="Chromosome"/>
</dbReference>
<reference evidence="2" key="1">
    <citation type="journal article" date="2012" name="Appl. Microbiol. Biotechnol.">
        <title>The complete genome sequence of Pantoea ananatis AJ13355, an organism with great biotechnological potential.</title>
        <authorList>
            <person name="Hara Y."/>
            <person name="Kadotani N."/>
            <person name="Izui H."/>
            <person name="Katashkina J.I."/>
            <person name="Kuvaeva T.M."/>
            <person name="Andreeva I.G."/>
            <person name="Golubeva L.I."/>
            <person name="Malko D.B."/>
            <person name="Makeev V.J."/>
            <person name="Mashko S.V."/>
            <person name="Kozlov Y.I."/>
        </authorList>
    </citation>
    <scope>NUCLEOTIDE SEQUENCE [LARGE SCALE GENOMIC DNA]</scope>
    <source>
        <strain evidence="2">AJ13355</strain>
    </source>
</reference>